<feature type="compositionally biased region" description="Basic and acidic residues" evidence="4">
    <location>
        <begin position="579"/>
        <end position="626"/>
    </location>
</feature>
<dbReference type="InterPro" id="IPR003599">
    <property type="entry name" value="Ig_sub"/>
</dbReference>
<keyword evidence="5" id="KW-0808">Transferase</keyword>
<dbReference type="Pfam" id="PF07679">
    <property type="entry name" value="I-set"/>
    <property type="match status" value="1"/>
</dbReference>
<feature type="region of interest" description="Disordered" evidence="4">
    <location>
        <begin position="460"/>
        <end position="516"/>
    </location>
</feature>
<gene>
    <name evidence="5" type="ORF">PACLA_8A027062</name>
</gene>
<comment type="caution">
    <text evidence="5">The sequence shown here is derived from an EMBL/GenBank/DDBJ whole genome shotgun (WGS) entry which is preliminary data.</text>
</comment>
<dbReference type="GO" id="GO:0004672">
    <property type="term" value="F:protein kinase activity"/>
    <property type="evidence" value="ECO:0007669"/>
    <property type="project" value="TreeGrafter"/>
</dbReference>
<name>A0A6S7HUC3_PARCT</name>
<dbReference type="SMART" id="SM00409">
    <property type="entry name" value="IG"/>
    <property type="match status" value="1"/>
</dbReference>
<dbReference type="InterPro" id="IPR013783">
    <property type="entry name" value="Ig-like_fold"/>
</dbReference>
<keyword evidence="5" id="KW-0418">Kinase</keyword>
<comment type="subcellular location">
    <subcellularLocation>
        <location evidence="1">Cytoplasm</location>
    </subcellularLocation>
</comment>
<evidence type="ECO:0000256" key="1">
    <source>
        <dbReference type="ARBA" id="ARBA00004496"/>
    </source>
</evidence>
<feature type="compositionally biased region" description="Polar residues" evidence="4">
    <location>
        <begin position="220"/>
        <end position="242"/>
    </location>
</feature>
<feature type="compositionally biased region" description="Basic and acidic residues" evidence="4">
    <location>
        <begin position="208"/>
        <end position="219"/>
    </location>
</feature>
<feature type="compositionally biased region" description="Basic and acidic residues" evidence="4">
    <location>
        <begin position="555"/>
        <end position="564"/>
    </location>
</feature>
<proteinExistence type="predicted"/>
<dbReference type="PROSITE" id="PS50835">
    <property type="entry name" value="IG_LIKE"/>
    <property type="match status" value="1"/>
</dbReference>
<feature type="compositionally biased region" description="Polar residues" evidence="4">
    <location>
        <begin position="628"/>
        <end position="648"/>
    </location>
</feature>
<organism evidence="5 6">
    <name type="scientific">Paramuricea clavata</name>
    <name type="common">Red gorgonian</name>
    <name type="synonym">Violescent sea-whip</name>
    <dbReference type="NCBI Taxonomy" id="317549"/>
    <lineage>
        <taxon>Eukaryota</taxon>
        <taxon>Metazoa</taxon>
        <taxon>Cnidaria</taxon>
        <taxon>Anthozoa</taxon>
        <taxon>Octocorallia</taxon>
        <taxon>Malacalcyonacea</taxon>
        <taxon>Plexauridae</taxon>
        <taxon>Paramuricea</taxon>
    </lineage>
</organism>
<dbReference type="FunFam" id="2.60.40.10:FF:000425">
    <property type="entry name" value="Myosin light chain kinase"/>
    <property type="match status" value="1"/>
</dbReference>
<feature type="compositionally biased region" description="Basic and acidic residues" evidence="4">
    <location>
        <begin position="651"/>
        <end position="705"/>
    </location>
</feature>
<dbReference type="InterPro" id="IPR013098">
    <property type="entry name" value="Ig_I-set"/>
</dbReference>
<evidence type="ECO:0000313" key="6">
    <source>
        <dbReference type="Proteomes" id="UP001152795"/>
    </source>
</evidence>
<dbReference type="InterPro" id="IPR007110">
    <property type="entry name" value="Ig-like_dom"/>
</dbReference>
<protein>
    <submittedName>
        <fullName evidence="5">Myosin light chain kinase, smooth muscle isoform X1</fullName>
    </submittedName>
</protein>
<evidence type="ECO:0000256" key="3">
    <source>
        <dbReference type="ARBA" id="ARBA00023319"/>
    </source>
</evidence>
<dbReference type="PANTHER" id="PTHR47633">
    <property type="entry name" value="IMMUNOGLOBULIN"/>
    <property type="match status" value="1"/>
</dbReference>
<sequence length="803" mass="90910">EFSLQSQVQRRKTILFSLTVTWFVKNDYRKENEELTGGNDVHGVPEIHMNGADPDISRETAEGLELKSDAALPDVVKVPSGLDENWERPVTPEIDDEGFAHGKNGYRSYSNAVAANAQKSALQKKKEQYANTALRGQRYDSEEDAEFEPEVQPSENRNDPPARKVSGSSVKEDEWSQLAQQRTTPGGGEFYTDEELNQMDKQSQSSGDRSRKVSEEWRTASKTTTARGVNKPKSSLKTSNSWIRERPQLPEEPVLKEPPWLDLVRKRRWRSTVKARFPQTERERIQFERRLDTSKKGLKFNPRGEPTGITGPDMNDELSLYLIQQRRRIESDDVIDSGIPSATRSLASSTDRSSLLSFSDSVFQDNEYHDDEPKNRELAAEKGILNLSHPPIKGPKREVHKNLAMERSRQQTMKWRFSIDPHEAPLWTHLPKPADIEALNDMDVGLDAKYWSSRKKFQTGQFNPPKVLPKPRSRSSSGISRSHSSSEVDFGRRSSYGSSSATEDMTPLASRSSVKDMKQKLASGEFLTSTPLPVKPVELEEGYLPRLRDLQQKLADRAESEQNKNPKPTYISPEELESMGERKRSVTEELFTEKDEPPKPIERPRMTRRRSDAELLDLLKSRKEEADQSATETAQEISSVVSDISSTFGDGKGEVKTEGKGQEGKDSPEQEKQRAKVEDKKKIENVKKTEGNKREQEKKKDAEEQHRNTCPEFLVKLKDCEVLEGNDISLETVVSGDPKPIVQWFLDERLLTSKDKRHAIICQGSVHSLSIKNIQIEDEGIYECVATNVAGTAKCDCEVLVND</sequence>
<keyword evidence="2" id="KW-0963">Cytoplasm</keyword>
<dbReference type="OrthoDB" id="6017871at2759"/>
<dbReference type="SMART" id="SM00408">
    <property type="entry name" value="IGc2"/>
    <property type="match status" value="1"/>
</dbReference>
<reference evidence="5" key="1">
    <citation type="submission" date="2020-04" db="EMBL/GenBank/DDBJ databases">
        <authorList>
            <person name="Alioto T."/>
            <person name="Alioto T."/>
            <person name="Gomez Garrido J."/>
        </authorList>
    </citation>
    <scope>NUCLEOTIDE SEQUENCE</scope>
    <source>
        <strain evidence="5">A484AB</strain>
    </source>
</reference>
<feature type="region of interest" description="Disordered" evidence="4">
    <location>
        <begin position="555"/>
        <end position="705"/>
    </location>
</feature>
<evidence type="ECO:0000313" key="5">
    <source>
        <dbReference type="EMBL" id="CAB4006970.1"/>
    </source>
</evidence>
<feature type="region of interest" description="Disordered" evidence="4">
    <location>
        <begin position="134"/>
        <end position="246"/>
    </location>
</feature>
<accession>A0A6S7HUC3</accession>
<dbReference type="GO" id="GO:0005737">
    <property type="term" value="C:cytoplasm"/>
    <property type="evidence" value="ECO:0007669"/>
    <property type="project" value="UniProtKB-SubCell"/>
</dbReference>
<dbReference type="Proteomes" id="UP001152795">
    <property type="component" value="Unassembled WGS sequence"/>
</dbReference>
<evidence type="ECO:0000256" key="2">
    <source>
        <dbReference type="ARBA" id="ARBA00022490"/>
    </source>
</evidence>
<dbReference type="InterPro" id="IPR036179">
    <property type="entry name" value="Ig-like_dom_sf"/>
</dbReference>
<keyword evidence="6" id="KW-1185">Reference proteome</keyword>
<dbReference type="PANTHER" id="PTHR47633:SF8">
    <property type="entry name" value="SPEG NEIGHBOR PROTEIN"/>
    <property type="match status" value="1"/>
</dbReference>
<dbReference type="InterPro" id="IPR003598">
    <property type="entry name" value="Ig_sub2"/>
</dbReference>
<evidence type="ECO:0000256" key="4">
    <source>
        <dbReference type="SAM" id="MobiDB-lite"/>
    </source>
</evidence>
<feature type="non-terminal residue" evidence="5">
    <location>
        <position position="803"/>
    </location>
</feature>
<dbReference type="EMBL" id="CACRXK020005659">
    <property type="protein sequence ID" value="CAB4006970.1"/>
    <property type="molecule type" value="Genomic_DNA"/>
</dbReference>
<keyword evidence="3" id="KW-0393">Immunoglobulin domain</keyword>
<feature type="compositionally biased region" description="Low complexity" evidence="4">
    <location>
        <begin position="474"/>
        <end position="483"/>
    </location>
</feature>
<dbReference type="AlphaFoldDB" id="A0A6S7HUC3"/>
<dbReference type="Gene3D" id="2.60.40.10">
    <property type="entry name" value="Immunoglobulins"/>
    <property type="match status" value="1"/>
</dbReference>
<dbReference type="SUPFAM" id="SSF48726">
    <property type="entry name" value="Immunoglobulin"/>
    <property type="match status" value="1"/>
</dbReference>